<evidence type="ECO:0008006" key="3">
    <source>
        <dbReference type="Google" id="ProtNLM"/>
    </source>
</evidence>
<organism evidence="1 2">
    <name type="scientific">Sporocytophaga myxococcoides</name>
    <dbReference type="NCBI Taxonomy" id="153721"/>
    <lineage>
        <taxon>Bacteria</taxon>
        <taxon>Pseudomonadati</taxon>
        <taxon>Bacteroidota</taxon>
        <taxon>Cytophagia</taxon>
        <taxon>Cytophagales</taxon>
        <taxon>Cytophagaceae</taxon>
        <taxon>Sporocytophaga</taxon>
    </lineage>
</organism>
<proteinExistence type="predicted"/>
<accession>A0A098LDI6</accession>
<protein>
    <recommendedName>
        <fullName evidence="3">Outer membrane protein beta-barrel domain-containing protein</fullName>
    </recommendedName>
</protein>
<evidence type="ECO:0000313" key="2">
    <source>
        <dbReference type="Proteomes" id="UP000030185"/>
    </source>
</evidence>
<comment type="caution">
    <text evidence="1">The sequence shown here is derived from an EMBL/GenBank/DDBJ whole genome shotgun (WGS) entry which is preliminary data.</text>
</comment>
<evidence type="ECO:0000313" key="1">
    <source>
        <dbReference type="EMBL" id="GAL84499.1"/>
    </source>
</evidence>
<name>A0A098LDI6_9BACT</name>
<dbReference type="Proteomes" id="UP000030185">
    <property type="component" value="Unassembled WGS sequence"/>
</dbReference>
<sequence length="154" mass="16831">MSKNASAQLNTGGNVSVSYDDGVYFDVAPIIGYKIEDLKLNLGLSPIFSYKKPLSSTQTILSGGGRIFGQFYFLENAFLHGEFQTLNTQTSSTNADGSKNINRVWTAGLPVGAGYEYRISDKARFQASVLYDILQDKSAPNRMPVVRGGIVYDL</sequence>
<gene>
    <name evidence="1" type="ORF">MYP_1727</name>
</gene>
<reference evidence="1 2" key="1">
    <citation type="submission" date="2014-09" db="EMBL/GenBank/DDBJ databases">
        <title>Sporocytophaga myxococcoides PG-01 genome sequencing.</title>
        <authorList>
            <person name="Liu L."/>
            <person name="Gao P.J."/>
            <person name="Chen G.J."/>
            <person name="Wang L.S."/>
        </authorList>
    </citation>
    <scope>NUCLEOTIDE SEQUENCE [LARGE SCALE GENOMIC DNA]</scope>
    <source>
        <strain evidence="1 2">PG-01</strain>
    </source>
</reference>
<dbReference type="AlphaFoldDB" id="A0A098LDI6"/>
<dbReference type="EMBL" id="BBLT01000003">
    <property type="protein sequence ID" value="GAL84499.1"/>
    <property type="molecule type" value="Genomic_DNA"/>
</dbReference>
<keyword evidence="2" id="KW-1185">Reference proteome</keyword>